<dbReference type="OrthoDB" id="9771584at2"/>
<accession>A0A5D0QRW7</accession>
<evidence type="ECO:0000313" key="2">
    <source>
        <dbReference type="Proteomes" id="UP000324358"/>
    </source>
</evidence>
<dbReference type="GO" id="GO:0005975">
    <property type="term" value="P:carbohydrate metabolic process"/>
    <property type="evidence" value="ECO:0007669"/>
    <property type="project" value="InterPro"/>
</dbReference>
<dbReference type="InterPro" id="IPR011330">
    <property type="entry name" value="Glyco_hydro/deAcase_b/a-brl"/>
</dbReference>
<protein>
    <recommendedName>
        <fullName evidence="3">NodB homology domain-containing protein</fullName>
    </recommendedName>
</protein>
<name>A0A5D0QRW7_9FLAO</name>
<sequence length="326" mass="37955">MVKKKVYLLITIDTECDKDPNWEIPKPISFRNIALQKSLLEPIFKKYNIKATYLLSPEVLMDDSSVQILKTIENVEFGTHLHEEFIGPNANFEANRTKNIQANLSYEVEKEKLENLTQLFNTKFGYLPKSFRSGRFGSSTYTTNILLDLGYKVDSSVTPFKTLYFDNGKKINHWGIKLEPYYVIKINNKDKLLQIPLTLINRDFEKLPSFVLSHLESKTTVFKKVLKKFGFTSKTEWLRPYRASSLEMINISDYVIKNHFREKQYAILNIMFHSNEILVNGSPYCKNSEEVRDFLDSLNDLFLHLNNNYTLCSTGLEGLYDSYAQL</sequence>
<keyword evidence="2" id="KW-1185">Reference proteome</keyword>
<dbReference type="SUPFAM" id="SSF88713">
    <property type="entry name" value="Glycoside hydrolase/deacetylase"/>
    <property type="match status" value="1"/>
</dbReference>
<dbReference type="RefSeq" id="WP_066250338.1">
    <property type="nucleotide sequence ID" value="NZ_VSKL01000006.1"/>
</dbReference>
<reference evidence="1 2" key="1">
    <citation type="submission" date="2019-08" db="EMBL/GenBank/DDBJ databases">
        <title>Genomes of Antarctic Bizionia species.</title>
        <authorList>
            <person name="Bowman J.P."/>
        </authorList>
    </citation>
    <scope>NUCLEOTIDE SEQUENCE [LARGE SCALE GENOMIC DNA]</scope>
    <source>
        <strain evidence="1 2">APA-1</strain>
    </source>
</reference>
<dbReference type="Gene3D" id="3.20.20.370">
    <property type="entry name" value="Glycoside hydrolase/deacetylase"/>
    <property type="match status" value="1"/>
</dbReference>
<evidence type="ECO:0008006" key="3">
    <source>
        <dbReference type="Google" id="ProtNLM"/>
    </source>
</evidence>
<dbReference type="EMBL" id="VSKL01000006">
    <property type="protein sequence ID" value="TYB71626.1"/>
    <property type="molecule type" value="Genomic_DNA"/>
</dbReference>
<dbReference type="AlphaFoldDB" id="A0A5D0QRW7"/>
<proteinExistence type="predicted"/>
<dbReference type="Proteomes" id="UP000324358">
    <property type="component" value="Unassembled WGS sequence"/>
</dbReference>
<gene>
    <name evidence="1" type="ORF">ES675_13820</name>
</gene>
<evidence type="ECO:0000313" key="1">
    <source>
        <dbReference type="EMBL" id="TYB71626.1"/>
    </source>
</evidence>
<organism evidence="1 2">
    <name type="scientific">Bizionia algoritergicola</name>
    <dbReference type="NCBI Taxonomy" id="291187"/>
    <lineage>
        <taxon>Bacteria</taxon>
        <taxon>Pseudomonadati</taxon>
        <taxon>Bacteroidota</taxon>
        <taxon>Flavobacteriia</taxon>
        <taxon>Flavobacteriales</taxon>
        <taxon>Flavobacteriaceae</taxon>
        <taxon>Bizionia</taxon>
    </lineage>
</organism>
<comment type="caution">
    <text evidence="1">The sequence shown here is derived from an EMBL/GenBank/DDBJ whole genome shotgun (WGS) entry which is preliminary data.</text>
</comment>